<dbReference type="InterPro" id="IPR042287">
    <property type="entry name" value="FhaA_N_sf"/>
</dbReference>
<evidence type="ECO:0000256" key="1">
    <source>
        <dbReference type="ARBA" id="ARBA00022553"/>
    </source>
</evidence>
<dbReference type="InterPro" id="IPR000253">
    <property type="entry name" value="FHA_dom"/>
</dbReference>
<dbReference type="Pfam" id="PF00498">
    <property type="entry name" value="FHA"/>
    <property type="match status" value="1"/>
</dbReference>
<evidence type="ECO:0000259" key="3">
    <source>
        <dbReference type="PROSITE" id="PS50006"/>
    </source>
</evidence>
<dbReference type="InterPro" id="IPR008984">
    <property type="entry name" value="SMAD_FHA_dom_sf"/>
</dbReference>
<dbReference type="Proteomes" id="UP000638648">
    <property type="component" value="Unassembled WGS sequence"/>
</dbReference>
<accession>A0A927MQZ5</accession>
<dbReference type="AlphaFoldDB" id="A0A927MQZ5"/>
<keyword evidence="1" id="KW-0597">Phosphoprotein</keyword>
<name>A0A927MQZ5_9ACTN</name>
<keyword evidence="5" id="KW-1185">Reference proteome</keyword>
<dbReference type="SMART" id="SM00240">
    <property type="entry name" value="FHA"/>
    <property type="match status" value="1"/>
</dbReference>
<comment type="caution">
    <text evidence="4">The sequence shown here is derived from an EMBL/GenBank/DDBJ whole genome shotgun (WGS) entry which is preliminary data.</text>
</comment>
<dbReference type="PANTHER" id="PTHR23308">
    <property type="entry name" value="NUCLEAR INHIBITOR OF PROTEIN PHOSPHATASE-1"/>
    <property type="match status" value="1"/>
</dbReference>
<dbReference type="Gene3D" id="2.60.200.20">
    <property type="match status" value="1"/>
</dbReference>
<dbReference type="SUPFAM" id="SSF49879">
    <property type="entry name" value="SMAD/FHA domain"/>
    <property type="match status" value="1"/>
</dbReference>
<sequence length="238" mass="25915">MFRSAVQPVEIASALQRELDNSAQVLSRDSSLVPNDFVVELSPSDHERLGPYAQTLSKELAEVVNRHASTQNYAFTGPVNIAFQRQEGLSTGRFRVQGSAVAQVSHGRRPPQPQPQYAERRPGPQAPLRGPNGMPPRPPAPFLEVNGQRHPLEPPGIVLGRGTEADLRITDPGVSRRHAEIRVVQDGPGFTVTIHDLGSTNGIVVNGQRVDYAPLREGSQILLGNTLLVLRHPDGAHR</sequence>
<dbReference type="CDD" id="cd00060">
    <property type="entry name" value="FHA"/>
    <property type="match status" value="1"/>
</dbReference>
<dbReference type="Gene3D" id="3.30.2320.60">
    <property type="entry name" value="FhaA, phosphopeptide-binding domain (DUF3662)"/>
    <property type="match status" value="1"/>
</dbReference>
<feature type="region of interest" description="Disordered" evidence="2">
    <location>
        <begin position="98"/>
        <end position="141"/>
    </location>
</feature>
<reference evidence="4" key="1">
    <citation type="submission" date="2020-10" db="EMBL/GenBank/DDBJ databases">
        <title>Sequencing the genomes of 1000 actinobacteria strains.</title>
        <authorList>
            <person name="Klenk H.-P."/>
        </authorList>
    </citation>
    <scope>NUCLEOTIDE SEQUENCE</scope>
    <source>
        <strain evidence="4">DSM 45354</strain>
    </source>
</reference>
<dbReference type="Pfam" id="PF12401">
    <property type="entry name" value="FhaA_N"/>
    <property type="match status" value="1"/>
</dbReference>
<dbReference type="InterPro" id="IPR022128">
    <property type="entry name" value="FhaA_N"/>
</dbReference>
<evidence type="ECO:0000313" key="4">
    <source>
        <dbReference type="EMBL" id="MBE1605064.1"/>
    </source>
</evidence>
<evidence type="ECO:0000256" key="2">
    <source>
        <dbReference type="SAM" id="MobiDB-lite"/>
    </source>
</evidence>
<dbReference type="PROSITE" id="PS50006">
    <property type="entry name" value="FHA_DOMAIN"/>
    <property type="match status" value="1"/>
</dbReference>
<feature type="domain" description="FHA" evidence="3">
    <location>
        <begin position="157"/>
        <end position="210"/>
    </location>
</feature>
<protein>
    <recommendedName>
        <fullName evidence="3">FHA domain-containing protein</fullName>
    </recommendedName>
</protein>
<evidence type="ECO:0000313" key="5">
    <source>
        <dbReference type="Proteomes" id="UP000638648"/>
    </source>
</evidence>
<dbReference type="EMBL" id="JADBEM010000001">
    <property type="protein sequence ID" value="MBE1605064.1"/>
    <property type="molecule type" value="Genomic_DNA"/>
</dbReference>
<dbReference type="InterPro" id="IPR050923">
    <property type="entry name" value="Cell_Proc_Reg/RNA_Proc"/>
</dbReference>
<proteinExistence type="predicted"/>
<gene>
    <name evidence="4" type="ORF">HEB94_001912</name>
</gene>
<organism evidence="4 5">
    <name type="scientific">Actinopolymorpha pittospori</name>
    <dbReference type="NCBI Taxonomy" id="648752"/>
    <lineage>
        <taxon>Bacteria</taxon>
        <taxon>Bacillati</taxon>
        <taxon>Actinomycetota</taxon>
        <taxon>Actinomycetes</taxon>
        <taxon>Propionibacteriales</taxon>
        <taxon>Actinopolymorphaceae</taxon>
        <taxon>Actinopolymorpha</taxon>
    </lineage>
</organism>